<organism evidence="2 3">
    <name type="scientific">Curtobacterium pusillum</name>
    <dbReference type="NCBI Taxonomy" id="69373"/>
    <lineage>
        <taxon>Bacteria</taxon>
        <taxon>Bacillati</taxon>
        <taxon>Actinomycetota</taxon>
        <taxon>Actinomycetes</taxon>
        <taxon>Micrococcales</taxon>
        <taxon>Microbacteriaceae</taxon>
        <taxon>Curtobacterium</taxon>
    </lineage>
</organism>
<sequence length="251" mass="24854">MSPFLARCLLVVAAIVLLSAGVVGPVAGASRAVLIGAAAWCAVLDLLLVRATRRAETDTDVDVVVLGPGASTEPASGQASRSPWGQGTDAAPGPRDDHDPTGPPSTVVLGTGRDGSAIGLGLGHGAPAHVVVVGAGVLAVAVFRAVAAQVRAGAVGSGDGIRVGSAPDLRSVVASGSEHCPPLPDGTAALVADPGDGNVPTTVVLVPGLGQMPRRWDVAVVVTRYGCSVRRPNEPQGTPVSPALPQLGERA</sequence>
<feature type="region of interest" description="Disordered" evidence="1">
    <location>
        <begin position="230"/>
        <end position="251"/>
    </location>
</feature>
<dbReference type="RefSeq" id="WP_175351655.1">
    <property type="nucleotide sequence ID" value="NZ_BAAAWQ010000001.1"/>
</dbReference>
<feature type="region of interest" description="Disordered" evidence="1">
    <location>
        <begin position="65"/>
        <end position="106"/>
    </location>
</feature>
<reference evidence="2 3" key="1">
    <citation type="submission" date="2020-05" db="EMBL/GenBank/DDBJ databases">
        <title>Genome Sequencing of Type Strains.</title>
        <authorList>
            <person name="Lemaire J.F."/>
            <person name="Inderbitzin P."/>
            <person name="Gregorio O.A."/>
            <person name="Collins S.B."/>
            <person name="Wespe N."/>
            <person name="Knight-Connoni V."/>
        </authorList>
    </citation>
    <scope>NUCLEOTIDE SEQUENCE [LARGE SCALE GENOMIC DNA]</scope>
    <source>
        <strain evidence="2 3">ATCC 19096</strain>
    </source>
</reference>
<gene>
    <name evidence="2" type="ORF">HP507_10080</name>
</gene>
<keyword evidence="3" id="KW-1185">Reference proteome</keyword>
<protein>
    <submittedName>
        <fullName evidence="2">Uncharacterized protein</fullName>
    </submittedName>
</protein>
<name>A0ABX2M8I7_9MICO</name>
<dbReference type="EMBL" id="JABMCE010000077">
    <property type="protein sequence ID" value="NUU14176.1"/>
    <property type="molecule type" value="Genomic_DNA"/>
</dbReference>
<comment type="caution">
    <text evidence="2">The sequence shown here is derived from an EMBL/GenBank/DDBJ whole genome shotgun (WGS) entry which is preliminary data.</text>
</comment>
<dbReference type="Proteomes" id="UP000573001">
    <property type="component" value="Unassembled WGS sequence"/>
</dbReference>
<proteinExistence type="predicted"/>
<evidence type="ECO:0000313" key="3">
    <source>
        <dbReference type="Proteomes" id="UP000573001"/>
    </source>
</evidence>
<accession>A0ABX2M8I7</accession>
<feature type="compositionally biased region" description="Polar residues" evidence="1">
    <location>
        <begin position="73"/>
        <end position="85"/>
    </location>
</feature>
<evidence type="ECO:0000313" key="2">
    <source>
        <dbReference type="EMBL" id="NUU14176.1"/>
    </source>
</evidence>
<evidence type="ECO:0000256" key="1">
    <source>
        <dbReference type="SAM" id="MobiDB-lite"/>
    </source>
</evidence>